<sequence length="181" mass="20956">MCGSIFIMNCIEGRLRNLCLILGHFRQRLFWNTSTALVTANYTKKKCSDISGKNNKECIDGMPPFKTTDNPFCVFDGTSYIIYNAFNRTEEICPTSLGRDCSCKATTVKDHVLRDYVQKHQILLQLMLIVRNIIKILTQLVMDAQVLNQVSIQHHKLLVNQLNLQIRFWREENIQIFAKNV</sequence>
<dbReference type="Proteomes" id="UP000688137">
    <property type="component" value="Unassembled WGS sequence"/>
</dbReference>
<evidence type="ECO:0000313" key="2">
    <source>
        <dbReference type="EMBL" id="CAD8117384.1"/>
    </source>
</evidence>
<evidence type="ECO:0000313" key="3">
    <source>
        <dbReference type="Proteomes" id="UP000688137"/>
    </source>
</evidence>
<name>A0A8S1N3A5_PARPR</name>
<comment type="caution">
    <text evidence="1">The sequence shown here is derived from an EMBL/GenBank/DDBJ whole genome shotgun (WGS) entry which is preliminary data.</text>
</comment>
<gene>
    <name evidence="1" type="ORF">PPRIM_AZ9-3.1.T0750013</name>
    <name evidence="2" type="ORF">PPRIM_AZ9-3.1.T1970010</name>
</gene>
<keyword evidence="3" id="KW-1185">Reference proteome</keyword>
<reference evidence="1" key="1">
    <citation type="submission" date="2021-01" db="EMBL/GenBank/DDBJ databases">
        <authorList>
            <consortium name="Genoscope - CEA"/>
            <person name="William W."/>
        </authorList>
    </citation>
    <scope>NUCLEOTIDE SEQUENCE</scope>
</reference>
<evidence type="ECO:0000313" key="1">
    <source>
        <dbReference type="EMBL" id="CAD8085719.1"/>
    </source>
</evidence>
<dbReference type="AlphaFoldDB" id="A0A8S1N3A5"/>
<protein>
    <submittedName>
        <fullName evidence="1">Uncharacterized protein</fullName>
    </submittedName>
</protein>
<dbReference type="EMBL" id="CAJJDM010000206">
    <property type="protein sequence ID" value="CAD8117384.1"/>
    <property type="molecule type" value="Genomic_DNA"/>
</dbReference>
<dbReference type="EMBL" id="CAJJDM010000078">
    <property type="protein sequence ID" value="CAD8085719.1"/>
    <property type="molecule type" value="Genomic_DNA"/>
</dbReference>
<accession>A0A8S1N3A5</accession>
<proteinExistence type="predicted"/>
<organism evidence="1 3">
    <name type="scientific">Paramecium primaurelia</name>
    <dbReference type="NCBI Taxonomy" id="5886"/>
    <lineage>
        <taxon>Eukaryota</taxon>
        <taxon>Sar</taxon>
        <taxon>Alveolata</taxon>
        <taxon>Ciliophora</taxon>
        <taxon>Intramacronucleata</taxon>
        <taxon>Oligohymenophorea</taxon>
        <taxon>Peniculida</taxon>
        <taxon>Parameciidae</taxon>
        <taxon>Paramecium</taxon>
    </lineage>
</organism>